<dbReference type="RefSeq" id="WP_183335010.1">
    <property type="nucleotide sequence ID" value="NZ_BMHX01000005.1"/>
</dbReference>
<dbReference type="NCBIfam" id="TIGR03019">
    <property type="entry name" value="pepcterm_femAB"/>
    <property type="match status" value="1"/>
</dbReference>
<name>A0A841KB88_9HYPH</name>
<dbReference type="Pfam" id="PF13480">
    <property type="entry name" value="Acetyltransf_6"/>
    <property type="match status" value="1"/>
</dbReference>
<evidence type="ECO:0000313" key="3">
    <source>
        <dbReference type="Proteomes" id="UP000588017"/>
    </source>
</evidence>
<dbReference type="InterPro" id="IPR038740">
    <property type="entry name" value="BioF2-like_GNAT_dom"/>
</dbReference>
<dbReference type="Proteomes" id="UP000588017">
    <property type="component" value="Unassembled WGS sequence"/>
</dbReference>
<reference evidence="2 3" key="1">
    <citation type="submission" date="2020-08" db="EMBL/GenBank/DDBJ databases">
        <title>Genomic Encyclopedia of Type Strains, Phase IV (KMG-IV): sequencing the most valuable type-strain genomes for metagenomic binning, comparative biology and taxonomic classification.</title>
        <authorList>
            <person name="Goeker M."/>
        </authorList>
    </citation>
    <scope>NUCLEOTIDE SEQUENCE [LARGE SCALE GENOMIC DNA]</scope>
    <source>
        <strain evidence="2 3">DSM 101465</strain>
    </source>
</reference>
<dbReference type="InterPro" id="IPR017469">
    <property type="entry name" value="PEP-CTERM_FemAB-rel"/>
</dbReference>
<dbReference type="InterPro" id="IPR016181">
    <property type="entry name" value="Acyl_CoA_acyltransferase"/>
</dbReference>
<dbReference type="PANTHER" id="PTHR36174">
    <property type="entry name" value="LIPID II:GLYCINE GLYCYLTRANSFERASE"/>
    <property type="match status" value="1"/>
</dbReference>
<dbReference type="Gene3D" id="3.40.630.30">
    <property type="match status" value="1"/>
</dbReference>
<proteinExistence type="predicted"/>
<sequence>MASIEIVDLAGTRLEGDWDAYVASRPDASCYHALVWREILSQSFGHRPHYLAARSGGAIVGVLPLFEMKSWLFGHYLVSLPFVNYGGIVADGPEAEAALAEAAMRLAARLGVGHIELRQVSQPGLGDGKGWQVRHHKAALVVPVEADPERHWTALSSRLRGKVRKAERSGAVFSRTGMEGLDRFYRVFAKNMRDLGTPVHRQRFFRTILERVPGAEILLVELGGLPVATALAIPSRDTIELPWIASDYDVSSYYVNEFLYWNAIEMACGAGVRRLDLGRSSIGAGTYTFKLQWKPDVVPLSWCYWLPAGGELPELAPSNPKYALAITCWKKLPVPIANGLGPHIVRNIP</sequence>
<evidence type="ECO:0000313" key="2">
    <source>
        <dbReference type="EMBL" id="MBB6168672.1"/>
    </source>
</evidence>
<dbReference type="InterPro" id="IPR050644">
    <property type="entry name" value="PG_Glycine_Bridge_Synth"/>
</dbReference>
<keyword evidence="3" id="KW-1185">Reference proteome</keyword>
<comment type="caution">
    <text evidence="2">The sequence shown here is derived from an EMBL/GenBank/DDBJ whole genome shotgun (WGS) entry which is preliminary data.</text>
</comment>
<dbReference type="PANTHER" id="PTHR36174:SF1">
    <property type="entry name" value="LIPID II:GLYCINE GLYCYLTRANSFERASE"/>
    <property type="match status" value="1"/>
</dbReference>
<dbReference type="AlphaFoldDB" id="A0A841KB88"/>
<accession>A0A841KB88</accession>
<dbReference type="SUPFAM" id="SSF55729">
    <property type="entry name" value="Acyl-CoA N-acyltransferases (Nat)"/>
    <property type="match status" value="2"/>
</dbReference>
<protein>
    <submittedName>
        <fullName evidence="2">FemAB-related protein (PEP-CTERM system-associated)</fullName>
    </submittedName>
</protein>
<dbReference type="EMBL" id="JACHEH010000005">
    <property type="protein sequence ID" value="MBB6168672.1"/>
    <property type="molecule type" value="Genomic_DNA"/>
</dbReference>
<organism evidence="2 3">
    <name type="scientific">Chelatococcus composti</name>
    <dbReference type="NCBI Taxonomy" id="1743235"/>
    <lineage>
        <taxon>Bacteria</taxon>
        <taxon>Pseudomonadati</taxon>
        <taxon>Pseudomonadota</taxon>
        <taxon>Alphaproteobacteria</taxon>
        <taxon>Hyphomicrobiales</taxon>
        <taxon>Chelatococcaceae</taxon>
        <taxon>Chelatococcus</taxon>
    </lineage>
</organism>
<feature type="domain" description="BioF2-like acetyltransferase" evidence="1">
    <location>
        <begin position="157"/>
        <end position="290"/>
    </location>
</feature>
<gene>
    <name evidence="2" type="ORF">HNQ73_002309</name>
</gene>
<evidence type="ECO:0000259" key="1">
    <source>
        <dbReference type="Pfam" id="PF13480"/>
    </source>
</evidence>